<evidence type="ECO:0000259" key="3">
    <source>
        <dbReference type="PROSITE" id="PS50103"/>
    </source>
</evidence>
<reference evidence="4 5" key="1">
    <citation type="submission" date="2018-02" db="EMBL/GenBank/DDBJ databases">
        <title>The genomes of Aspergillus section Nigri reveals drivers in fungal speciation.</title>
        <authorList>
            <consortium name="DOE Joint Genome Institute"/>
            <person name="Vesth T.C."/>
            <person name="Nybo J."/>
            <person name="Theobald S."/>
            <person name="Brandl J."/>
            <person name="Frisvad J.C."/>
            <person name="Nielsen K.F."/>
            <person name="Lyhne E.K."/>
            <person name="Kogle M.E."/>
            <person name="Kuo A."/>
            <person name="Riley R."/>
            <person name="Clum A."/>
            <person name="Nolan M."/>
            <person name="Lipzen A."/>
            <person name="Salamov A."/>
            <person name="Henrissat B."/>
            <person name="Wiebenga A."/>
            <person name="De vries R.P."/>
            <person name="Grigoriev I.V."/>
            <person name="Mortensen U.H."/>
            <person name="Andersen M.R."/>
            <person name="Baker S.E."/>
        </authorList>
    </citation>
    <scope>NUCLEOTIDE SEQUENCE [LARGE SCALE GENOMIC DNA]</scope>
    <source>
        <strain evidence="4 5">CBS 313.89</strain>
    </source>
</reference>
<evidence type="ECO:0000313" key="5">
    <source>
        <dbReference type="Proteomes" id="UP000249789"/>
    </source>
</evidence>
<feature type="region of interest" description="Disordered" evidence="2">
    <location>
        <begin position="470"/>
        <end position="545"/>
    </location>
</feature>
<feature type="domain" description="C3H1-type" evidence="3">
    <location>
        <begin position="153"/>
        <end position="182"/>
    </location>
</feature>
<keyword evidence="1" id="KW-0862">Zinc</keyword>
<dbReference type="VEuPathDB" id="FungiDB:BO72DRAFT_147850"/>
<organism evidence="4 5">
    <name type="scientific">Aspergillus fijiensis CBS 313.89</name>
    <dbReference type="NCBI Taxonomy" id="1448319"/>
    <lineage>
        <taxon>Eukaryota</taxon>
        <taxon>Fungi</taxon>
        <taxon>Dikarya</taxon>
        <taxon>Ascomycota</taxon>
        <taxon>Pezizomycotina</taxon>
        <taxon>Eurotiomycetes</taxon>
        <taxon>Eurotiomycetidae</taxon>
        <taxon>Eurotiales</taxon>
        <taxon>Aspergillaceae</taxon>
        <taxon>Aspergillus</taxon>
    </lineage>
</organism>
<evidence type="ECO:0000313" key="4">
    <source>
        <dbReference type="EMBL" id="RAK76117.1"/>
    </source>
</evidence>
<protein>
    <recommendedName>
        <fullName evidence="3">C3H1-type domain-containing protein</fullName>
    </recommendedName>
</protein>
<feature type="region of interest" description="Disordered" evidence="2">
    <location>
        <begin position="211"/>
        <end position="233"/>
    </location>
</feature>
<dbReference type="Proteomes" id="UP000249789">
    <property type="component" value="Unassembled WGS sequence"/>
</dbReference>
<gene>
    <name evidence="4" type="ORF">BO72DRAFT_147850</name>
</gene>
<accession>A0A8G1RLB7</accession>
<name>A0A8G1RLB7_9EURO</name>
<dbReference type="GeneID" id="63856542"/>
<feature type="compositionally biased region" description="Low complexity" evidence="2">
    <location>
        <begin position="484"/>
        <end position="498"/>
    </location>
</feature>
<dbReference type="AlphaFoldDB" id="A0A8G1RLB7"/>
<feature type="zinc finger region" description="C3H1-type" evidence="1">
    <location>
        <begin position="153"/>
        <end position="182"/>
    </location>
</feature>
<feature type="compositionally biased region" description="Acidic residues" evidence="2">
    <location>
        <begin position="531"/>
        <end position="545"/>
    </location>
</feature>
<feature type="compositionally biased region" description="Basic residues" evidence="2">
    <location>
        <begin position="500"/>
        <end position="512"/>
    </location>
</feature>
<evidence type="ECO:0000256" key="1">
    <source>
        <dbReference type="PROSITE-ProRule" id="PRU00723"/>
    </source>
</evidence>
<dbReference type="OrthoDB" id="5355510at2759"/>
<dbReference type="EMBL" id="KZ824651">
    <property type="protein sequence ID" value="RAK76117.1"/>
    <property type="molecule type" value="Genomic_DNA"/>
</dbReference>
<sequence length="545" mass="59705">MSSPIRPQFFCTRPNGTLTPLVAVDELPSHISIRGAPRTLSPSETQGMTSLGTVSSRLQFYVLEGTLPHTTRASPGTAPGHRSRDNDVQATLMNLASDENIPVSQRVAISTLLQHGVSQNWFATPSSSSGWLVPSSNVNPQGNGTARQSPHYNSKKEYCSYWIRHGECDYQQQGCLYKHEMPHDLSMLEKLGLRDIPRWYRDKFNIPSLLPNGHGHPRTPLNHTLPAPDAGSYSRSLPYHPRMGMNEVLDAPEIKKEPEQEFAANQLSIQQSSLGFPGASRLAFPATDAAKASKTHRVEQKHTPSSKSVALRKLDLLSFDPLPEFQEYSSLRPANGNNSPACDYPRPHESTAYKNVVTDPFEGTCRDSRGSFGRIPPFLPASLGMNPCQGSSILRDAVPQGRSKKTHRSRRLYQPRSQFPSDDPNSEMEERVAGASYSSQATLPSNCASPASKVTFGTFGSLQTHANPNLMHGCAASEPPTRDASPSTHSSTASSESSPGKRRNRVKGKSHKPNSGTIGQKIYRERSVGSSEDEFFGGLSMEEEK</sequence>
<dbReference type="InterPro" id="IPR000571">
    <property type="entry name" value="Znf_CCCH"/>
</dbReference>
<feature type="region of interest" description="Disordered" evidence="2">
    <location>
        <begin position="390"/>
        <end position="446"/>
    </location>
</feature>
<keyword evidence="5" id="KW-1185">Reference proteome</keyword>
<keyword evidence="1" id="KW-0863">Zinc-finger</keyword>
<feature type="compositionally biased region" description="Basic residues" evidence="2">
    <location>
        <begin position="402"/>
        <end position="413"/>
    </location>
</feature>
<keyword evidence="1" id="KW-0479">Metal-binding</keyword>
<proteinExistence type="predicted"/>
<dbReference type="PROSITE" id="PS50103">
    <property type="entry name" value="ZF_C3H1"/>
    <property type="match status" value="1"/>
</dbReference>
<dbReference type="GO" id="GO:0008270">
    <property type="term" value="F:zinc ion binding"/>
    <property type="evidence" value="ECO:0007669"/>
    <property type="project" value="UniProtKB-KW"/>
</dbReference>
<evidence type="ECO:0000256" key="2">
    <source>
        <dbReference type="SAM" id="MobiDB-lite"/>
    </source>
</evidence>
<dbReference type="RefSeq" id="XP_040800127.1">
    <property type="nucleotide sequence ID" value="XM_040939209.1"/>
</dbReference>
<feature type="compositionally biased region" description="Polar residues" evidence="2">
    <location>
        <begin position="436"/>
        <end position="446"/>
    </location>
</feature>